<dbReference type="InterPro" id="IPR002739">
    <property type="entry name" value="PAB1135-like"/>
</dbReference>
<sequence length="151" mass="17303">MIHHINFRVIAHATEDLSKVDSALDFFLAPCLSPKDQLCDLKETIETEGHFNNPITIQTAVLKKKGACSKFVQFFKENISEEDVQILREQMPERLDDDLNFYMRFSKQEAAAGKLKFTESSDAIFVRVKIETYPKSWEKAGPIVEELFGSK</sequence>
<keyword evidence="2" id="KW-1185">Reference proteome</keyword>
<dbReference type="GeneID" id="85196906"/>
<dbReference type="Pfam" id="PF01877">
    <property type="entry name" value="RNA_binding"/>
    <property type="match status" value="1"/>
</dbReference>
<dbReference type="RefSeq" id="WP_316559817.1">
    <property type="nucleotide sequence ID" value="NZ_CP131062.1"/>
</dbReference>
<dbReference type="PANTHER" id="PTHR38816:SF1">
    <property type="entry name" value="EXOSOME SUBUNIT"/>
    <property type="match status" value="1"/>
</dbReference>
<proteinExistence type="predicted"/>
<reference evidence="1 2" key="1">
    <citation type="submission" date="2023-07" db="EMBL/GenBank/DDBJ databases">
        <title>Closed genome sequence of Methanimicrococcus sp. Es2.</title>
        <authorList>
            <person name="Protasov E."/>
            <person name="Platt K."/>
            <person name="Reeh H."/>
            <person name="Poehlein A."/>
            <person name="Daniel R."/>
            <person name="Brune A."/>
        </authorList>
    </citation>
    <scope>NUCLEOTIDE SEQUENCE [LARGE SCALE GENOMIC DNA]</scope>
    <source>
        <strain evidence="1 2">Es2</strain>
    </source>
</reference>
<evidence type="ECO:0008006" key="3">
    <source>
        <dbReference type="Google" id="ProtNLM"/>
    </source>
</evidence>
<evidence type="ECO:0000313" key="1">
    <source>
        <dbReference type="EMBL" id="WNY28273.1"/>
    </source>
</evidence>
<dbReference type="Proteomes" id="UP001302662">
    <property type="component" value="Chromosome"/>
</dbReference>
<dbReference type="InterPro" id="IPR022803">
    <property type="entry name" value="Ribosomal_uL5_dom_sf"/>
</dbReference>
<dbReference type="Gene3D" id="3.30.1440.10">
    <property type="match status" value="1"/>
</dbReference>
<dbReference type="AlphaFoldDB" id="A0AA96V8Q2"/>
<dbReference type="KEGG" id="mees:MmiEs2_04570"/>
<gene>
    <name evidence="1" type="ORF">MmiEs2_04570</name>
</gene>
<dbReference type="PANTHER" id="PTHR38816">
    <property type="entry name" value="EXOSOME SUBUNIT, DUF54 FAMILY-RELATED"/>
    <property type="match status" value="1"/>
</dbReference>
<name>A0AA96V8Q2_9EURY</name>
<organism evidence="1 2">
    <name type="scientific">Methanimicrococcus stummii</name>
    <dbReference type="NCBI Taxonomy" id="3028294"/>
    <lineage>
        <taxon>Archaea</taxon>
        <taxon>Methanobacteriati</taxon>
        <taxon>Methanobacteriota</taxon>
        <taxon>Stenosarchaea group</taxon>
        <taxon>Methanomicrobia</taxon>
        <taxon>Methanosarcinales</taxon>
        <taxon>Methanosarcinaceae</taxon>
        <taxon>Methanimicrococcus</taxon>
    </lineage>
</organism>
<protein>
    <recommendedName>
        <fullName evidence="3">Exosome subunit</fullName>
    </recommendedName>
</protein>
<dbReference type="EMBL" id="CP131062">
    <property type="protein sequence ID" value="WNY28273.1"/>
    <property type="molecule type" value="Genomic_DNA"/>
</dbReference>
<evidence type="ECO:0000313" key="2">
    <source>
        <dbReference type="Proteomes" id="UP001302662"/>
    </source>
</evidence>
<accession>A0AA96V8Q2</accession>
<dbReference type="SUPFAM" id="SSF55282">
    <property type="entry name" value="RL5-like"/>
    <property type="match status" value="1"/>
</dbReference>